<evidence type="ECO:0000256" key="3">
    <source>
        <dbReference type="ARBA" id="ARBA00022525"/>
    </source>
</evidence>
<evidence type="ECO:0000313" key="8">
    <source>
        <dbReference type="Proteomes" id="UP000694521"/>
    </source>
</evidence>
<evidence type="ECO:0000256" key="5">
    <source>
        <dbReference type="SAM" id="SignalP"/>
    </source>
</evidence>
<feature type="chain" id="PRO_5034279460" description="Granulins domain-containing protein" evidence="5">
    <location>
        <begin position="24"/>
        <end position="194"/>
    </location>
</feature>
<dbReference type="InterPro" id="IPR000118">
    <property type="entry name" value="Granulin"/>
</dbReference>
<evidence type="ECO:0000313" key="7">
    <source>
        <dbReference type="Ensembl" id="ENSACDP00005017459.1"/>
    </source>
</evidence>
<feature type="signal peptide" evidence="5">
    <location>
        <begin position="1"/>
        <end position="23"/>
    </location>
</feature>
<keyword evidence="8" id="KW-1185">Reference proteome</keyword>
<dbReference type="PANTHER" id="PTHR12274:SF3">
    <property type="entry name" value="PROGRANULIN"/>
    <property type="match status" value="1"/>
</dbReference>
<dbReference type="PANTHER" id="PTHR12274">
    <property type="entry name" value="GRANULIN"/>
    <property type="match status" value="1"/>
</dbReference>
<dbReference type="Gene3D" id="2.10.25.160">
    <property type="entry name" value="Granulin"/>
    <property type="match status" value="2"/>
</dbReference>
<name>A0A8B9E7K6_ANSCY</name>
<evidence type="ECO:0000256" key="2">
    <source>
        <dbReference type="ARBA" id="ARBA00010093"/>
    </source>
</evidence>
<dbReference type="GO" id="GO:0005576">
    <property type="term" value="C:extracellular region"/>
    <property type="evidence" value="ECO:0007669"/>
    <property type="project" value="UniProtKB-SubCell"/>
</dbReference>
<accession>A0A8B9E7K6</accession>
<organism evidence="7 8">
    <name type="scientific">Anser cygnoides</name>
    <name type="common">Swan goose</name>
    <dbReference type="NCBI Taxonomy" id="8845"/>
    <lineage>
        <taxon>Eukaryota</taxon>
        <taxon>Metazoa</taxon>
        <taxon>Chordata</taxon>
        <taxon>Craniata</taxon>
        <taxon>Vertebrata</taxon>
        <taxon>Euteleostomi</taxon>
        <taxon>Archelosauria</taxon>
        <taxon>Archosauria</taxon>
        <taxon>Dinosauria</taxon>
        <taxon>Saurischia</taxon>
        <taxon>Theropoda</taxon>
        <taxon>Coelurosauria</taxon>
        <taxon>Aves</taxon>
        <taxon>Neognathae</taxon>
        <taxon>Galloanserae</taxon>
        <taxon>Anseriformes</taxon>
        <taxon>Anatidae</taxon>
        <taxon>Anserinae</taxon>
        <taxon>Anser</taxon>
    </lineage>
</organism>
<keyword evidence="4" id="KW-1015">Disulfide bond</keyword>
<keyword evidence="3" id="KW-0964">Secreted</keyword>
<protein>
    <recommendedName>
        <fullName evidence="6">Granulins domain-containing protein</fullName>
    </recommendedName>
</protein>
<reference evidence="7" key="1">
    <citation type="submission" date="2025-08" db="UniProtKB">
        <authorList>
            <consortium name="Ensembl"/>
        </authorList>
    </citation>
    <scope>IDENTIFICATION</scope>
</reference>
<feature type="domain" description="Granulins" evidence="6">
    <location>
        <begin position="100"/>
        <end position="113"/>
    </location>
</feature>
<evidence type="ECO:0000256" key="4">
    <source>
        <dbReference type="ARBA" id="ARBA00023157"/>
    </source>
</evidence>
<evidence type="ECO:0000259" key="6">
    <source>
        <dbReference type="PROSITE" id="PS00799"/>
    </source>
</evidence>
<reference evidence="7" key="2">
    <citation type="submission" date="2025-09" db="UniProtKB">
        <authorList>
            <consortium name="Ensembl"/>
        </authorList>
    </citation>
    <scope>IDENTIFICATION</scope>
</reference>
<comment type="subcellular location">
    <subcellularLocation>
        <location evidence="1">Secreted</location>
    </subcellularLocation>
</comment>
<sequence>MRTTVTLCLALALALAGVAAVAALRCPDGTSECPRNATCCVTPGGAWGCCPMPQVRARPRGRGHRPCVPASPRSTPGWRQAVTCGVVTRGCPPPAQAVCCSDGQHCCPQGTTCDLERSMFGDVKCDDEMSCPDGNTCCRLSSGAWGCCPLEQVPRGVTSRTHPPGMFPGHRVPPPGVARAPGGVGAGVPVPWLG</sequence>
<dbReference type="Ensembl" id="ENSACDT00005020980.1">
    <property type="protein sequence ID" value="ENSACDP00005017459.1"/>
    <property type="gene ID" value="ENSACDG00005012733.1"/>
</dbReference>
<dbReference type="AlphaFoldDB" id="A0A8B9E7K6"/>
<dbReference type="SUPFAM" id="SSF57277">
    <property type="entry name" value="Granulin repeat"/>
    <property type="match status" value="2"/>
</dbReference>
<proteinExistence type="inferred from homology"/>
<keyword evidence="5" id="KW-0732">Signal</keyword>
<dbReference type="Pfam" id="PF00396">
    <property type="entry name" value="Granulin"/>
    <property type="match status" value="1"/>
</dbReference>
<evidence type="ECO:0000256" key="1">
    <source>
        <dbReference type="ARBA" id="ARBA00004613"/>
    </source>
</evidence>
<dbReference type="Proteomes" id="UP000694521">
    <property type="component" value="Unplaced"/>
</dbReference>
<dbReference type="SMART" id="SM00277">
    <property type="entry name" value="GRAN"/>
    <property type="match status" value="2"/>
</dbReference>
<dbReference type="InterPro" id="IPR037277">
    <property type="entry name" value="Granulin_sf"/>
</dbReference>
<dbReference type="InterPro" id="IPR039036">
    <property type="entry name" value="Granulin_fam"/>
</dbReference>
<comment type="similarity">
    <text evidence="2">Belongs to the granulin family.</text>
</comment>
<dbReference type="PROSITE" id="PS00799">
    <property type="entry name" value="GRANULINS"/>
    <property type="match status" value="1"/>
</dbReference>